<dbReference type="AlphaFoldDB" id="A0A291IRJ8"/>
<dbReference type="SMART" id="SM00487">
    <property type="entry name" value="DEXDc"/>
    <property type="match status" value="1"/>
</dbReference>
<feature type="region of interest" description="Disordered" evidence="6">
    <location>
        <begin position="405"/>
        <end position="434"/>
    </location>
</feature>
<dbReference type="GO" id="GO:0003676">
    <property type="term" value="F:nucleic acid binding"/>
    <property type="evidence" value="ECO:0007669"/>
    <property type="project" value="InterPro"/>
</dbReference>
<dbReference type="CDD" id="cd00268">
    <property type="entry name" value="DEADc"/>
    <property type="match status" value="1"/>
</dbReference>
<dbReference type="InterPro" id="IPR014014">
    <property type="entry name" value="RNA_helicase_DEAD_Q_motif"/>
</dbReference>
<keyword evidence="4" id="KW-0067">ATP-binding</keyword>
<evidence type="ECO:0000256" key="4">
    <source>
        <dbReference type="ARBA" id="ARBA00022840"/>
    </source>
</evidence>
<evidence type="ECO:0000256" key="3">
    <source>
        <dbReference type="ARBA" id="ARBA00022806"/>
    </source>
</evidence>
<dbReference type="InterPro" id="IPR011545">
    <property type="entry name" value="DEAD/DEAH_box_helicase_dom"/>
</dbReference>
<protein>
    <submittedName>
        <fullName evidence="7">Helicase</fullName>
    </submittedName>
</protein>
<accession>A0A291IRJ8</accession>
<dbReference type="OrthoDB" id="9805696at2"/>
<dbReference type="PANTHER" id="PTHR47959">
    <property type="entry name" value="ATP-DEPENDENT RNA HELICASE RHLE-RELATED"/>
    <property type="match status" value="1"/>
</dbReference>
<keyword evidence="2" id="KW-0378">Hydrolase</keyword>
<keyword evidence="3 7" id="KW-0347">Helicase</keyword>
<dbReference type="InterPro" id="IPR001650">
    <property type="entry name" value="Helicase_C-like"/>
</dbReference>
<dbReference type="PROSITE" id="PS51195">
    <property type="entry name" value="Q_MOTIF"/>
    <property type="match status" value="1"/>
</dbReference>
<keyword evidence="1" id="KW-0547">Nucleotide-binding</keyword>
<dbReference type="InterPro" id="IPR050079">
    <property type="entry name" value="DEAD_box_RNA_helicase"/>
</dbReference>
<evidence type="ECO:0000313" key="8">
    <source>
        <dbReference type="Proteomes" id="UP000232227"/>
    </source>
</evidence>
<comment type="similarity">
    <text evidence="5">Belongs to the DEAD box helicase family.</text>
</comment>
<dbReference type="EMBL" id="CP023668">
    <property type="protein sequence ID" value="ATG97358.1"/>
    <property type="molecule type" value="Genomic_DNA"/>
</dbReference>
<dbReference type="SMART" id="SM00490">
    <property type="entry name" value="HELICc"/>
    <property type="match status" value="1"/>
</dbReference>
<evidence type="ECO:0000256" key="6">
    <source>
        <dbReference type="SAM" id="MobiDB-lite"/>
    </source>
</evidence>
<keyword evidence="8" id="KW-1185">Reference proteome</keyword>
<dbReference type="PROSITE" id="PS51194">
    <property type="entry name" value="HELICASE_CTER"/>
    <property type="match status" value="1"/>
</dbReference>
<dbReference type="InterPro" id="IPR027417">
    <property type="entry name" value="P-loop_NTPase"/>
</dbReference>
<dbReference type="GO" id="GO:0005829">
    <property type="term" value="C:cytosol"/>
    <property type="evidence" value="ECO:0007669"/>
    <property type="project" value="TreeGrafter"/>
</dbReference>
<gene>
    <name evidence="7" type="ORF">CP520_01120</name>
</gene>
<dbReference type="Pfam" id="PF00270">
    <property type="entry name" value="DEAD"/>
    <property type="match status" value="1"/>
</dbReference>
<name>A0A291IRJ8_9MOLU</name>
<dbReference type="GO" id="GO:0005524">
    <property type="term" value="F:ATP binding"/>
    <property type="evidence" value="ECO:0007669"/>
    <property type="project" value="UniProtKB-KW"/>
</dbReference>
<sequence>MKFSDFGFKKFINDGLEQKGFDKPTTIQAEVIPYFKKHQNVVAKAHTGTGKTYAFLLPILNNLNYSNHDDVQALIIAPTRELAKQIYSETQYFKQFNPDLTIGLYIGGEDTEKQKQGLENKQPMIAIGTPQKVKELYDENLLRVTTASWVVVDEFDMIFDLGFFDDLDYLMARIRKDSVKSLFSATMNPQLIPFVKKYINNPVFIDQVENNTEKENIKNIMIDAKNRDDKLVLQTLVKQINPYIAIVFVNNKDEVSEVVNWLREVGIQNIGEMHGDLQPRTRASMLKKIKNNEFKYIVATDIAARGIDIEGVSHVISIDLPKDLSYYIHRAGRTGRGKLTGESYVIFNAKNQEKIQFLKQKGINFEMMRLIDGKIVPEKTKVAKKKKPGQISAEEQLVLSKYKDNKGKNVKPGYKKKRKYEMEKIKKQKRRQHIKENIEKIKKNKYRKRAQEVFGKDIED</sequence>
<dbReference type="RefSeq" id="WP_096862646.1">
    <property type="nucleotide sequence ID" value="NZ_CP023668.1"/>
</dbReference>
<dbReference type="InterPro" id="IPR044742">
    <property type="entry name" value="DEAD/DEAH_RhlB"/>
</dbReference>
<evidence type="ECO:0000256" key="1">
    <source>
        <dbReference type="ARBA" id="ARBA00022741"/>
    </source>
</evidence>
<dbReference type="SUPFAM" id="SSF52540">
    <property type="entry name" value="P-loop containing nucleoside triphosphate hydrolases"/>
    <property type="match status" value="1"/>
</dbReference>
<dbReference type="Gene3D" id="3.40.50.300">
    <property type="entry name" value="P-loop containing nucleotide triphosphate hydrolases"/>
    <property type="match status" value="2"/>
</dbReference>
<dbReference type="Pfam" id="PF00271">
    <property type="entry name" value="Helicase_C"/>
    <property type="match status" value="1"/>
</dbReference>
<reference evidence="7 8" key="1">
    <citation type="submission" date="2017-09" db="EMBL/GenBank/DDBJ databases">
        <title>SPAdes assembly of the Mesoplasma lactucae genome.</title>
        <authorList>
            <person name="Knight T.F."/>
            <person name="Rubinstein R."/>
            <person name="Citino T."/>
        </authorList>
    </citation>
    <scope>NUCLEOTIDE SEQUENCE [LARGE SCALE GENOMIC DNA]</scope>
    <source>
        <strain evidence="7 8">831-C4</strain>
    </source>
</reference>
<dbReference type="CDD" id="cd18787">
    <property type="entry name" value="SF2_C_DEAD"/>
    <property type="match status" value="1"/>
</dbReference>
<dbReference type="PANTHER" id="PTHR47959:SF1">
    <property type="entry name" value="ATP-DEPENDENT RNA HELICASE DBPA"/>
    <property type="match status" value="1"/>
</dbReference>
<evidence type="ECO:0000313" key="7">
    <source>
        <dbReference type="EMBL" id="ATG97358.1"/>
    </source>
</evidence>
<evidence type="ECO:0000256" key="2">
    <source>
        <dbReference type="ARBA" id="ARBA00022801"/>
    </source>
</evidence>
<dbReference type="GO" id="GO:0016787">
    <property type="term" value="F:hydrolase activity"/>
    <property type="evidence" value="ECO:0007669"/>
    <property type="project" value="UniProtKB-KW"/>
</dbReference>
<dbReference type="Proteomes" id="UP000232227">
    <property type="component" value="Chromosome"/>
</dbReference>
<dbReference type="InterPro" id="IPR014001">
    <property type="entry name" value="Helicase_ATP-bd"/>
</dbReference>
<dbReference type="PROSITE" id="PS51192">
    <property type="entry name" value="HELICASE_ATP_BIND_1"/>
    <property type="match status" value="1"/>
</dbReference>
<evidence type="ECO:0000256" key="5">
    <source>
        <dbReference type="ARBA" id="ARBA00038437"/>
    </source>
</evidence>
<organism evidence="7 8">
    <name type="scientific">Mesoplasma lactucae ATCC 49193</name>
    <dbReference type="NCBI Taxonomy" id="81460"/>
    <lineage>
        <taxon>Bacteria</taxon>
        <taxon>Bacillati</taxon>
        <taxon>Mycoplasmatota</taxon>
        <taxon>Mollicutes</taxon>
        <taxon>Entomoplasmatales</taxon>
        <taxon>Entomoplasmataceae</taxon>
        <taxon>Mesoplasma</taxon>
    </lineage>
</organism>
<dbReference type="KEGG" id="mlac:CP520_01120"/>
<dbReference type="GO" id="GO:0003724">
    <property type="term" value="F:RNA helicase activity"/>
    <property type="evidence" value="ECO:0007669"/>
    <property type="project" value="InterPro"/>
</dbReference>
<proteinExistence type="inferred from homology"/>